<gene>
    <name evidence="6" type="ORF">CVLEPA_LOCUS10979</name>
</gene>
<keyword evidence="4" id="KW-0862">Zinc</keyword>
<comment type="caution">
    <text evidence="6">The sequence shown here is derived from an EMBL/GenBank/DDBJ whole genome shotgun (WGS) entry which is preliminary data.</text>
</comment>
<proteinExistence type="predicted"/>
<dbReference type="EMBL" id="CAWYQH010000079">
    <property type="protein sequence ID" value="CAK8680721.1"/>
    <property type="molecule type" value="Genomic_DNA"/>
</dbReference>
<protein>
    <recommendedName>
        <fullName evidence="8">Transposase</fullName>
    </recommendedName>
</protein>
<name>A0ABP0FPY8_CLALP</name>
<organism evidence="6 7">
    <name type="scientific">Clavelina lepadiformis</name>
    <name type="common">Light-bulb sea squirt</name>
    <name type="synonym">Ascidia lepadiformis</name>
    <dbReference type="NCBI Taxonomy" id="159417"/>
    <lineage>
        <taxon>Eukaryota</taxon>
        <taxon>Metazoa</taxon>
        <taxon>Chordata</taxon>
        <taxon>Tunicata</taxon>
        <taxon>Ascidiacea</taxon>
        <taxon>Aplousobranchia</taxon>
        <taxon>Clavelinidae</taxon>
        <taxon>Clavelina</taxon>
    </lineage>
</organism>
<sequence>MSDHFKNPGRQIWAVVGLTLVVRDTQAQHSSEFLRHTLETVLKEFDLKKQQILAIITDNASNMASTVEKFNEMNVSVEVDEDTSDLNEEFDRALSGMVEFSSTAHMRCAVHTLQLAIRDGLKEKYADTFISKLRKVATTVRTPKIDAILKRRLKKGAIIDQATRWGRLLDLAHPDLTLTVYQWNEVKQLEELMRNPFLTTKQMQSAHLTPGSFYKEWKTLIFKFSQIGDKLADAITASMQRRETRLMNNDVLLSAIYVDPKYKITLNKEQVERGKRTLVDIAIRMNHFSRTNEICENSTPLLTETSSTASLSDDDQILRSIWICRLRGSGLKKRLHMNQIQRLLLKHALKRHYLKWKRLTDLLN</sequence>
<dbReference type="Proteomes" id="UP001642483">
    <property type="component" value="Unassembled WGS sequence"/>
</dbReference>
<evidence type="ECO:0000313" key="6">
    <source>
        <dbReference type="EMBL" id="CAK8680721.1"/>
    </source>
</evidence>
<evidence type="ECO:0000256" key="3">
    <source>
        <dbReference type="ARBA" id="ARBA00022771"/>
    </source>
</evidence>
<dbReference type="SUPFAM" id="SSF53098">
    <property type="entry name" value="Ribonuclease H-like"/>
    <property type="match status" value="1"/>
</dbReference>
<reference evidence="6 7" key="1">
    <citation type="submission" date="2024-02" db="EMBL/GenBank/DDBJ databases">
        <authorList>
            <person name="Daric V."/>
            <person name="Darras S."/>
        </authorList>
    </citation>
    <scope>NUCLEOTIDE SEQUENCE [LARGE SCALE GENOMIC DNA]</scope>
</reference>
<comment type="subcellular location">
    <subcellularLocation>
        <location evidence="1">Nucleus</location>
    </subcellularLocation>
</comment>
<evidence type="ECO:0000256" key="5">
    <source>
        <dbReference type="ARBA" id="ARBA00023242"/>
    </source>
</evidence>
<accession>A0ABP0FPY8</accession>
<dbReference type="InterPro" id="IPR052035">
    <property type="entry name" value="ZnF_BED_domain_contain"/>
</dbReference>
<dbReference type="InterPro" id="IPR012337">
    <property type="entry name" value="RNaseH-like_sf"/>
</dbReference>
<dbReference type="PANTHER" id="PTHR46481">
    <property type="entry name" value="ZINC FINGER BED DOMAIN-CONTAINING PROTEIN 4"/>
    <property type="match status" value="1"/>
</dbReference>
<keyword evidence="5" id="KW-0539">Nucleus</keyword>
<evidence type="ECO:0000256" key="2">
    <source>
        <dbReference type="ARBA" id="ARBA00022723"/>
    </source>
</evidence>
<evidence type="ECO:0008006" key="8">
    <source>
        <dbReference type="Google" id="ProtNLM"/>
    </source>
</evidence>
<keyword evidence="2" id="KW-0479">Metal-binding</keyword>
<evidence type="ECO:0000313" key="7">
    <source>
        <dbReference type="Proteomes" id="UP001642483"/>
    </source>
</evidence>
<keyword evidence="3" id="KW-0863">Zinc-finger</keyword>
<dbReference type="PANTHER" id="PTHR46481:SF10">
    <property type="entry name" value="ZINC FINGER BED DOMAIN-CONTAINING PROTEIN 39"/>
    <property type="match status" value="1"/>
</dbReference>
<evidence type="ECO:0000256" key="4">
    <source>
        <dbReference type="ARBA" id="ARBA00022833"/>
    </source>
</evidence>
<evidence type="ECO:0000256" key="1">
    <source>
        <dbReference type="ARBA" id="ARBA00004123"/>
    </source>
</evidence>
<keyword evidence="7" id="KW-1185">Reference proteome</keyword>